<organism evidence="2 3">
    <name type="scientific">Candidatus Fusicatenibacter merdavium</name>
    <dbReference type="NCBI Taxonomy" id="2838600"/>
    <lineage>
        <taxon>Bacteria</taxon>
        <taxon>Bacillati</taxon>
        <taxon>Bacillota</taxon>
        <taxon>Clostridia</taxon>
        <taxon>Lachnospirales</taxon>
        <taxon>Lachnospiraceae</taxon>
        <taxon>Fusicatenibacter</taxon>
    </lineage>
</organism>
<reference evidence="2" key="2">
    <citation type="submission" date="2021-04" db="EMBL/GenBank/DDBJ databases">
        <authorList>
            <person name="Gilroy R."/>
        </authorList>
    </citation>
    <scope>NUCLEOTIDE SEQUENCE</scope>
    <source>
        <strain evidence="2">CHK183-1962</strain>
    </source>
</reference>
<evidence type="ECO:0000313" key="3">
    <source>
        <dbReference type="Proteomes" id="UP000886890"/>
    </source>
</evidence>
<dbReference type="Proteomes" id="UP000886890">
    <property type="component" value="Unassembled WGS sequence"/>
</dbReference>
<comment type="caution">
    <text evidence="2">The sequence shown here is derived from an EMBL/GenBank/DDBJ whole genome shotgun (WGS) entry which is preliminary data.</text>
</comment>
<dbReference type="Pfam" id="PF11193">
    <property type="entry name" value="DUF2812"/>
    <property type="match status" value="1"/>
</dbReference>
<keyword evidence="1" id="KW-0812">Transmembrane</keyword>
<dbReference type="EMBL" id="DXEK01000061">
    <property type="protein sequence ID" value="HIX76687.1"/>
    <property type="molecule type" value="Genomic_DNA"/>
</dbReference>
<dbReference type="AlphaFoldDB" id="A0A9D1XCT2"/>
<feature type="transmembrane region" description="Helical" evidence="1">
    <location>
        <begin position="146"/>
        <end position="166"/>
    </location>
</feature>
<gene>
    <name evidence="2" type="ORF">H9734_03710</name>
</gene>
<keyword evidence="1" id="KW-1133">Transmembrane helix</keyword>
<evidence type="ECO:0000256" key="1">
    <source>
        <dbReference type="SAM" id="Phobius"/>
    </source>
</evidence>
<protein>
    <submittedName>
        <fullName evidence="2">DUF2812 domain-containing protein</fullName>
    </submittedName>
</protein>
<keyword evidence="1" id="KW-0472">Membrane</keyword>
<proteinExistence type="predicted"/>
<evidence type="ECO:0000313" key="2">
    <source>
        <dbReference type="EMBL" id="HIX76687.1"/>
    </source>
</evidence>
<name>A0A9D1XCT2_9FIRM</name>
<reference evidence="2" key="1">
    <citation type="journal article" date="2021" name="PeerJ">
        <title>Extensive microbial diversity within the chicken gut microbiome revealed by metagenomics and culture.</title>
        <authorList>
            <person name="Gilroy R."/>
            <person name="Ravi A."/>
            <person name="Getino M."/>
            <person name="Pursley I."/>
            <person name="Horton D.L."/>
            <person name="Alikhan N.F."/>
            <person name="Baker D."/>
            <person name="Gharbi K."/>
            <person name="Hall N."/>
            <person name="Watson M."/>
            <person name="Adriaenssens E.M."/>
            <person name="Foster-Nyarko E."/>
            <person name="Jarju S."/>
            <person name="Secka A."/>
            <person name="Antonio M."/>
            <person name="Oren A."/>
            <person name="Chaudhuri R.R."/>
            <person name="La Ragione R."/>
            <person name="Hildebrand F."/>
            <person name="Pallen M.J."/>
        </authorList>
    </citation>
    <scope>NUCLEOTIDE SEQUENCE</scope>
    <source>
        <strain evidence="2">CHK183-1962</strain>
    </source>
</reference>
<accession>A0A9D1XCT2</accession>
<dbReference type="InterPro" id="IPR021359">
    <property type="entry name" value="DUF2812"/>
</dbReference>
<sequence>MSKKCYRFFGGLLQTQERWLNKMAQRGYRLTAVGKLAYHFKECQPGKVVYKVDFIGHKSHRNAQDYHDFLEDVGYKVFYKNINLNYSIGKLKFRPWAEKGGRIATHQTTFNRELLIVEKENDGRPFELHTSWEDQTEYYRSIRNPWLTLFVMLALFAVIYGSWHFFLWALPVVFYQYQIIKAKKESKVQE</sequence>